<evidence type="ECO:0000256" key="1">
    <source>
        <dbReference type="SAM" id="MobiDB-lite"/>
    </source>
</evidence>
<feature type="non-terminal residue" evidence="2">
    <location>
        <position position="307"/>
    </location>
</feature>
<evidence type="ECO:0000313" key="2">
    <source>
        <dbReference type="EMBL" id="CAA9478712.1"/>
    </source>
</evidence>
<dbReference type="AlphaFoldDB" id="A0A6J4RW58"/>
<feature type="region of interest" description="Disordered" evidence="1">
    <location>
        <begin position="1"/>
        <end position="307"/>
    </location>
</feature>
<proteinExistence type="predicted"/>
<feature type="compositionally biased region" description="Basic residues" evidence="1">
    <location>
        <begin position="31"/>
        <end position="48"/>
    </location>
</feature>
<reference evidence="2" key="1">
    <citation type="submission" date="2020-02" db="EMBL/GenBank/DDBJ databases">
        <authorList>
            <person name="Meier V. D."/>
        </authorList>
    </citation>
    <scope>NUCLEOTIDE SEQUENCE</scope>
    <source>
        <strain evidence="2">AVDCRST_MAG05</strain>
    </source>
</reference>
<feature type="compositionally biased region" description="Gly residues" evidence="1">
    <location>
        <begin position="165"/>
        <end position="175"/>
    </location>
</feature>
<name>A0A6J4RW58_9ACTN</name>
<sequence>GPRRPLGYAATWREPEEAPDSQEHEPFRPHANPRGRPHRRAARLRGHAALRAWRVGRAGGPEERRARAAAGRRVGRELCGHGGRVRARGERACDLLGSPPLPREPRHRHEGRLHPAGAWALEDQRPPKAPARGLRGEPPPPQARTHRPLPAPPAGQPHPPRALGRGPGPATGGGEDPARRPLERDGRATGEGAGDRSHRLRPEPLQPERPPLRGRPARLRAPGHRLYPVAAARDRQAGASRRGARRDLRRSRRHLPAGRPRLAAGPLAGDAPDPRHLLGRAPRRERRRPRDSPRRRRGENAHALEAV</sequence>
<feature type="compositionally biased region" description="Basic and acidic residues" evidence="1">
    <location>
        <begin position="13"/>
        <end position="28"/>
    </location>
</feature>
<protein>
    <submittedName>
        <fullName evidence="2">Oxidoreductase</fullName>
    </submittedName>
</protein>
<feature type="non-terminal residue" evidence="2">
    <location>
        <position position="1"/>
    </location>
</feature>
<gene>
    <name evidence="2" type="ORF">AVDCRST_MAG05-1134</name>
</gene>
<feature type="compositionally biased region" description="Low complexity" evidence="1">
    <location>
        <begin position="260"/>
        <end position="271"/>
    </location>
</feature>
<organism evidence="2">
    <name type="scientific">uncultured Rubrobacteraceae bacterium</name>
    <dbReference type="NCBI Taxonomy" id="349277"/>
    <lineage>
        <taxon>Bacteria</taxon>
        <taxon>Bacillati</taxon>
        <taxon>Actinomycetota</taxon>
        <taxon>Rubrobacteria</taxon>
        <taxon>Rubrobacterales</taxon>
        <taxon>Rubrobacteraceae</taxon>
        <taxon>environmental samples</taxon>
    </lineage>
</organism>
<dbReference type="EMBL" id="CADCVM010000127">
    <property type="protein sequence ID" value="CAA9478712.1"/>
    <property type="molecule type" value="Genomic_DNA"/>
</dbReference>
<feature type="compositionally biased region" description="Basic and acidic residues" evidence="1">
    <location>
        <begin position="288"/>
        <end position="307"/>
    </location>
</feature>
<feature type="compositionally biased region" description="Pro residues" evidence="1">
    <location>
        <begin position="149"/>
        <end position="160"/>
    </location>
</feature>
<accession>A0A6J4RW58</accession>
<feature type="compositionally biased region" description="Basic residues" evidence="1">
    <location>
        <begin position="277"/>
        <end position="287"/>
    </location>
</feature>
<feature type="compositionally biased region" description="Basic residues" evidence="1">
    <location>
        <begin position="242"/>
        <end position="256"/>
    </location>
</feature>
<feature type="compositionally biased region" description="Basic and acidic residues" evidence="1">
    <location>
        <begin position="176"/>
        <end position="202"/>
    </location>
</feature>